<organism evidence="2 3">
    <name type="scientific">Merluccius polli</name>
    <name type="common">Benguela hake</name>
    <name type="synonym">Merluccius cadenati</name>
    <dbReference type="NCBI Taxonomy" id="89951"/>
    <lineage>
        <taxon>Eukaryota</taxon>
        <taxon>Metazoa</taxon>
        <taxon>Chordata</taxon>
        <taxon>Craniata</taxon>
        <taxon>Vertebrata</taxon>
        <taxon>Euteleostomi</taxon>
        <taxon>Actinopterygii</taxon>
        <taxon>Neopterygii</taxon>
        <taxon>Teleostei</taxon>
        <taxon>Neoteleostei</taxon>
        <taxon>Acanthomorphata</taxon>
        <taxon>Zeiogadaria</taxon>
        <taxon>Gadariae</taxon>
        <taxon>Gadiformes</taxon>
        <taxon>Gadoidei</taxon>
        <taxon>Merlucciidae</taxon>
        <taxon>Merluccius</taxon>
    </lineage>
</organism>
<gene>
    <name evidence="2" type="ORF">N1851_033044</name>
</gene>
<feature type="region of interest" description="Disordered" evidence="1">
    <location>
        <begin position="39"/>
        <end position="62"/>
    </location>
</feature>
<reference evidence="2" key="1">
    <citation type="journal article" date="2023" name="Front. Mar. Sci.">
        <title>A new Merluccius polli reference genome to investigate the effects of global change in West African waters.</title>
        <authorList>
            <person name="Mateo J.L."/>
            <person name="Blanco-Fernandez C."/>
            <person name="Garcia-Vazquez E."/>
            <person name="Machado-Schiaffino G."/>
        </authorList>
    </citation>
    <scope>NUCLEOTIDE SEQUENCE</scope>
    <source>
        <strain evidence="2">C29</strain>
        <tissue evidence="2">Fin</tissue>
    </source>
</reference>
<dbReference type="SUPFAM" id="SSF52266">
    <property type="entry name" value="SGNH hydrolase"/>
    <property type="match status" value="1"/>
</dbReference>
<dbReference type="EMBL" id="JAOPHQ010006285">
    <property type="protein sequence ID" value="KAK0132158.1"/>
    <property type="molecule type" value="Genomic_DNA"/>
</dbReference>
<keyword evidence="3" id="KW-1185">Reference proteome</keyword>
<dbReference type="Gene3D" id="3.40.50.12700">
    <property type="match status" value="1"/>
</dbReference>
<dbReference type="Proteomes" id="UP001174136">
    <property type="component" value="Unassembled WGS sequence"/>
</dbReference>
<dbReference type="AlphaFoldDB" id="A0AA47M220"/>
<evidence type="ECO:0000313" key="2">
    <source>
        <dbReference type="EMBL" id="KAK0132158.1"/>
    </source>
</evidence>
<comment type="caution">
    <text evidence="2">The sequence shown here is derived from an EMBL/GenBank/DDBJ whole genome shotgun (WGS) entry which is preliminary data.</text>
</comment>
<protein>
    <submittedName>
        <fullName evidence="2">Uncharacterized protein</fullName>
    </submittedName>
</protein>
<accession>A0AA47M220</accession>
<sequence length="195" mass="21550">MYSHMASFHRWLSRWCPANHVGFIDNWQPFWGKPGLIRRDGIHPTPEGSGRGGIEEEVGEPPTRGECLKEFVSGVGGISHNLSCTPQGPGGVQVLERRQSSRNQVDHDMVRVAQCSTGDGVISIPDCGVTVIQNVLPPGQAFNNLSVFREIIKPANMNKGKKRNFTQCELEILVNEVETRREILFGTLSAGINMK</sequence>
<evidence type="ECO:0000256" key="1">
    <source>
        <dbReference type="SAM" id="MobiDB-lite"/>
    </source>
</evidence>
<proteinExistence type="predicted"/>
<name>A0AA47M220_MERPO</name>
<evidence type="ECO:0000313" key="3">
    <source>
        <dbReference type="Proteomes" id="UP001174136"/>
    </source>
</evidence>